<dbReference type="GO" id="GO:0003700">
    <property type="term" value="F:DNA-binding transcription factor activity"/>
    <property type="evidence" value="ECO:0007669"/>
    <property type="project" value="InterPro"/>
</dbReference>
<dbReference type="InterPro" id="IPR044555">
    <property type="entry name" value="WUSCHEL-like"/>
</dbReference>
<keyword evidence="6" id="KW-0539">Nucleus</keyword>
<organism evidence="7">
    <name type="scientific">Oryza brachyantha</name>
    <name type="common">malo sina</name>
    <dbReference type="NCBI Taxonomy" id="4533"/>
    <lineage>
        <taxon>Eukaryota</taxon>
        <taxon>Viridiplantae</taxon>
        <taxon>Streptophyta</taxon>
        <taxon>Embryophyta</taxon>
        <taxon>Tracheophyta</taxon>
        <taxon>Spermatophyta</taxon>
        <taxon>Magnoliopsida</taxon>
        <taxon>Liliopsida</taxon>
        <taxon>Poales</taxon>
        <taxon>Poaceae</taxon>
        <taxon>BOP clade</taxon>
        <taxon>Oryzoideae</taxon>
        <taxon>Oryzeae</taxon>
        <taxon>Oryzinae</taxon>
        <taxon>Oryza</taxon>
    </lineage>
</organism>
<reference evidence="7" key="2">
    <citation type="submission" date="2013-04" db="UniProtKB">
        <authorList>
            <consortium name="EnsemblPlants"/>
        </authorList>
    </citation>
    <scope>IDENTIFICATION</scope>
</reference>
<evidence type="ECO:0000313" key="8">
    <source>
        <dbReference type="Proteomes" id="UP000006038"/>
    </source>
</evidence>
<dbReference type="PANTHER" id="PTHR45940:SF6">
    <property type="entry name" value="WUSCHEL-RELATED HOMEOBOX 2"/>
    <property type="match status" value="1"/>
</dbReference>
<dbReference type="STRING" id="4533.J3NEX9"/>
<evidence type="ECO:0000256" key="6">
    <source>
        <dbReference type="ARBA" id="ARBA00023242"/>
    </source>
</evidence>
<dbReference type="HOGENOM" id="CLU_1654857_0_0_1"/>
<dbReference type="PANTHER" id="PTHR45940">
    <property type="entry name" value="WUSCHEL-RELATED HOMEOBOX 1-RELATED"/>
    <property type="match status" value="1"/>
</dbReference>
<keyword evidence="1" id="KW-0217">Developmental protein</keyword>
<keyword evidence="4" id="KW-0371">Homeobox</keyword>
<reference evidence="7" key="1">
    <citation type="journal article" date="2013" name="Nat. Commun.">
        <title>Whole-genome sequencing of Oryza brachyantha reveals mechanisms underlying Oryza genome evolution.</title>
        <authorList>
            <person name="Chen J."/>
            <person name="Huang Q."/>
            <person name="Gao D."/>
            <person name="Wang J."/>
            <person name="Lang Y."/>
            <person name="Liu T."/>
            <person name="Li B."/>
            <person name="Bai Z."/>
            <person name="Luis Goicoechea J."/>
            <person name="Liang C."/>
            <person name="Chen C."/>
            <person name="Zhang W."/>
            <person name="Sun S."/>
            <person name="Liao Y."/>
            <person name="Zhang X."/>
            <person name="Yang L."/>
            <person name="Song C."/>
            <person name="Wang M."/>
            <person name="Shi J."/>
            <person name="Liu G."/>
            <person name="Liu J."/>
            <person name="Zhou H."/>
            <person name="Zhou W."/>
            <person name="Yu Q."/>
            <person name="An N."/>
            <person name="Chen Y."/>
            <person name="Cai Q."/>
            <person name="Wang B."/>
            <person name="Liu B."/>
            <person name="Min J."/>
            <person name="Huang Y."/>
            <person name="Wu H."/>
            <person name="Li Z."/>
            <person name="Zhang Y."/>
            <person name="Yin Y."/>
            <person name="Song W."/>
            <person name="Jiang J."/>
            <person name="Jackson S.A."/>
            <person name="Wing R.A."/>
            <person name="Wang J."/>
            <person name="Chen M."/>
        </authorList>
    </citation>
    <scope>NUCLEOTIDE SEQUENCE [LARGE SCALE GENOMIC DNA]</scope>
    <source>
        <strain evidence="7">cv. IRGC 101232</strain>
    </source>
</reference>
<dbReference type="Proteomes" id="UP000006038">
    <property type="component" value="Chromosome 12"/>
</dbReference>
<proteinExistence type="predicted"/>
<dbReference type="SUPFAM" id="SSF46689">
    <property type="entry name" value="Homeodomain-like"/>
    <property type="match status" value="1"/>
</dbReference>
<keyword evidence="3" id="KW-0238">DNA-binding</keyword>
<accession>J3NEX9</accession>
<keyword evidence="2" id="KW-0805">Transcription regulation</keyword>
<evidence type="ECO:0000256" key="1">
    <source>
        <dbReference type="ARBA" id="ARBA00022473"/>
    </source>
</evidence>
<sequence length="160" mass="18085">MLAPRPEIFSVLFFRRRKHIARSPSRACARSLAASPPSRACRPVPCSGVRSPAYHRRCPPYRQKTAITVRLREHGHIEGKNVFYWFQNHKAHQRQKQKQQSFDYFSKLFRCPSSLPVLHRPLVHPFPLTVPPAKPLPPSAPTACNTGGGGGEVKVLLLTF</sequence>
<dbReference type="GO" id="GO:0099402">
    <property type="term" value="P:plant organ development"/>
    <property type="evidence" value="ECO:0007669"/>
    <property type="project" value="InterPro"/>
</dbReference>
<evidence type="ECO:0000256" key="5">
    <source>
        <dbReference type="ARBA" id="ARBA00023163"/>
    </source>
</evidence>
<evidence type="ECO:0000256" key="2">
    <source>
        <dbReference type="ARBA" id="ARBA00023015"/>
    </source>
</evidence>
<evidence type="ECO:0000256" key="3">
    <source>
        <dbReference type="ARBA" id="ARBA00023125"/>
    </source>
</evidence>
<dbReference type="AlphaFoldDB" id="J3NEX9"/>
<protein>
    <submittedName>
        <fullName evidence="7">Uncharacterized protein</fullName>
    </submittedName>
</protein>
<dbReference type="GO" id="GO:0003677">
    <property type="term" value="F:DNA binding"/>
    <property type="evidence" value="ECO:0007669"/>
    <property type="project" value="UniProtKB-KW"/>
</dbReference>
<dbReference type="EnsemblPlants" id="OB12G25370.1">
    <property type="protein sequence ID" value="OB12G25370.1"/>
    <property type="gene ID" value="OB12G25370"/>
</dbReference>
<dbReference type="Gramene" id="OB12G25370.1">
    <property type="protein sequence ID" value="OB12G25370.1"/>
    <property type="gene ID" value="OB12G25370"/>
</dbReference>
<dbReference type="InterPro" id="IPR009057">
    <property type="entry name" value="Homeodomain-like_sf"/>
</dbReference>
<keyword evidence="5" id="KW-0804">Transcription</keyword>
<evidence type="ECO:0000313" key="7">
    <source>
        <dbReference type="EnsemblPlants" id="OB12G25370.1"/>
    </source>
</evidence>
<keyword evidence="8" id="KW-1185">Reference proteome</keyword>
<evidence type="ECO:0000256" key="4">
    <source>
        <dbReference type="ARBA" id="ARBA00023155"/>
    </source>
</evidence>
<name>J3NEX9_ORYBR</name>